<protein>
    <recommendedName>
        <fullName evidence="2">Ferredoxin</fullName>
    </recommendedName>
</protein>
<dbReference type="STRING" id="663278.Ethha_2205"/>
<dbReference type="RefSeq" id="WP_013486070.1">
    <property type="nucleotide sequence ID" value="NC_014828.1"/>
</dbReference>
<dbReference type="PANTHER" id="PTHR24960">
    <property type="entry name" value="PHOTOSYSTEM I IRON-SULFUR CENTER-RELATED"/>
    <property type="match status" value="1"/>
</dbReference>
<dbReference type="GO" id="GO:0046872">
    <property type="term" value="F:metal ion binding"/>
    <property type="evidence" value="ECO:0007669"/>
    <property type="project" value="UniProtKB-KW"/>
</dbReference>
<dbReference type="eggNOG" id="COG1145">
    <property type="taxonomic scope" value="Bacteria"/>
</dbReference>
<dbReference type="InterPro" id="IPR017900">
    <property type="entry name" value="4Fe4S_Fe_S_CS"/>
</dbReference>
<dbReference type="PROSITE" id="PS51379">
    <property type="entry name" value="4FE4S_FER_2"/>
    <property type="match status" value="2"/>
</dbReference>
<dbReference type="Proteomes" id="UP000001551">
    <property type="component" value="Chromosome"/>
</dbReference>
<dbReference type="GO" id="GO:0051539">
    <property type="term" value="F:4 iron, 4 sulfur cluster binding"/>
    <property type="evidence" value="ECO:0007669"/>
    <property type="project" value="UniProtKB-KW"/>
</dbReference>
<evidence type="ECO:0000256" key="3">
    <source>
        <dbReference type="ARBA" id="ARBA00022485"/>
    </source>
</evidence>
<dbReference type="SUPFAM" id="SSF54862">
    <property type="entry name" value="4Fe-4S ferredoxins"/>
    <property type="match status" value="1"/>
</dbReference>
<evidence type="ECO:0000256" key="1">
    <source>
        <dbReference type="ARBA" id="ARBA00003532"/>
    </source>
</evidence>
<dbReference type="InterPro" id="IPR007160">
    <property type="entry name" value="DUF362"/>
</dbReference>
<reference evidence="8 9" key="1">
    <citation type="submission" date="2010-12" db="EMBL/GenBank/DDBJ databases">
        <title>Complete sequence of Ethanoligenens harbinense YUAN-3.</title>
        <authorList>
            <person name="Lucas S."/>
            <person name="Copeland A."/>
            <person name="Lapidus A."/>
            <person name="Cheng J.-F."/>
            <person name="Bruce D."/>
            <person name="Goodwin L."/>
            <person name="Pitluck S."/>
            <person name="Chertkov O."/>
            <person name="Misra M."/>
            <person name="Detter J.C."/>
            <person name="Han C."/>
            <person name="Tapia R."/>
            <person name="Land M."/>
            <person name="Hauser L."/>
            <person name="Jeffries C."/>
            <person name="Kyrpides N."/>
            <person name="Ivanova N."/>
            <person name="Mikhailova N."/>
            <person name="Wang A."/>
            <person name="Mouttaki H."/>
            <person name="He Z."/>
            <person name="Zhou J."/>
            <person name="Hemme C.L."/>
            <person name="Woyke T."/>
        </authorList>
    </citation>
    <scope>NUCLEOTIDE SEQUENCE [LARGE SCALE GENOMIC DNA]</scope>
    <source>
        <strain evidence="9">DSM 18485 / JCM 12961 / CGMCC 1.5033 / YUAN-3</strain>
    </source>
</reference>
<keyword evidence="9" id="KW-1185">Reference proteome</keyword>
<dbReference type="EMBL" id="CP002400">
    <property type="protein sequence ID" value="ADU27722.1"/>
    <property type="molecule type" value="Genomic_DNA"/>
</dbReference>
<evidence type="ECO:0000313" key="8">
    <source>
        <dbReference type="EMBL" id="ADU27722.1"/>
    </source>
</evidence>
<dbReference type="KEGG" id="eha:Ethha_2205"/>
<feature type="domain" description="4Fe-4S ferredoxin-type" evidence="7">
    <location>
        <begin position="345"/>
        <end position="373"/>
    </location>
</feature>
<dbReference type="HOGENOM" id="CLU_058393_1_0_9"/>
<keyword evidence="6" id="KW-0411">Iron-sulfur</keyword>
<dbReference type="Pfam" id="PF13237">
    <property type="entry name" value="Fer4_10"/>
    <property type="match status" value="1"/>
</dbReference>
<dbReference type="Gene3D" id="3.40.50.11440">
    <property type="match status" value="1"/>
</dbReference>
<dbReference type="Gene3D" id="3.30.70.20">
    <property type="match status" value="1"/>
</dbReference>
<dbReference type="eggNOG" id="COG2006">
    <property type="taxonomic scope" value="Bacteria"/>
</dbReference>
<keyword evidence="3" id="KW-0004">4Fe-4S</keyword>
<evidence type="ECO:0000259" key="7">
    <source>
        <dbReference type="PROSITE" id="PS51379"/>
    </source>
</evidence>
<dbReference type="PROSITE" id="PS00198">
    <property type="entry name" value="4FE4S_FER_1"/>
    <property type="match status" value="2"/>
</dbReference>
<name>E6U4B5_ETHHY</name>
<evidence type="ECO:0000256" key="4">
    <source>
        <dbReference type="ARBA" id="ARBA00022723"/>
    </source>
</evidence>
<feature type="domain" description="4Fe-4S ferredoxin-type" evidence="7">
    <location>
        <begin position="315"/>
        <end position="344"/>
    </location>
</feature>
<accession>E6U4B5</accession>
<sequence>MERVSLLTCKDYNPSALDAVIERHFHALDPHDFLIKPGMKVLIKPNLLMRRTPDEATTTHPAFVAALVRAVKKRGGVVTIADSPGGPYTRAALRGIYAATGMAEAAEKEGAALNETTDAVERVNENGQRCRSFQIIRPVAEADVVISAAKLKTHAMTGFSGAVKNLFGTIPGLMKPEFHYRFPDKKDFGHMLVDLCETVRPTFAFIDGIVGMEGNGPSGGKPKAAGITGAALNAHALDLVMARIIGFSAEEVPTLAAAIKRSLCPAEIGALEIVGERAETLLTLFEKPDSASLDFMENIRVPAFLRKPLKKLLTPRPVIVRSKCIGCGKCAESCPRHVIRIEQKKAHIAYTDCIRCFCCHEMCPVKAIDIHTFALFGSR</sequence>
<dbReference type="AlphaFoldDB" id="E6U4B5"/>
<keyword evidence="4" id="KW-0479">Metal-binding</keyword>
<evidence type="ECO:0000256" key="2">
    <source>
        <dbReference type="ARBA" id="ARBA00013529"/>
    </source>
</evidence>
<evidence type="ECO:0000313" key="9">
    <source>
        <dbReference type="Proteomes" id="UP000001551"/>
    </source>
</evidence>
<proteinExistence type="predicted"/>
<comment type="function">
    <text evidence="1">Ferredoxins are iron-sulfur proteins that transfer electrons in a wide variety of metabolic reactions.</text>
</comment>
<dbReference type="InterPro" id="IPR017896">
    <property type="entry name" value="4Fe4S_Fe-S-bd"/>
</dbReference>
<dbReference type="InterPro" id="IPR050157">
    <property type="entry name" value="PSI_iron-sulfur_center"/>
</dbReference>
<evidence type="ECO:0000256" key="6">
    <source>
        <dbReference type="ARBA" id="ARBA00023014"/>
    </source>
</evidence>
<dbReference type="PANTHER" id="PTHR24960:SF76">
    <property type="entry name" value="4FE-4S FERREDOXIN-TYPE DOMAIN-CONTAINING PROTEIN"/>
    <property type="match status" value="1"/>
</dbReference>
<evidence type="ECO:0000256" key="5">
    <source>
        <dbReference type="ARBA" id="ARBA00023004"/>
    </source>
</evidence>
<keyword evidence="5" id="KW-0408">Iron</keyword>
<dbReference type="Pfam" id="PF04015">
    <property type="entry name" value="DUF362"/>
    <property type="match status" value="1"/>
</dbReference>
<organism evidence="8 9">
    <name type="scientific">Ethanoligenens harbinense (strain DSM 18485 / JCM 12961 / CGMCC 1.5033 / YUAN-3)</name>
    <dbReference type="NCBI Taxonomy" id="663278"/>
    <lineage>
        <taxon>Bacteria</taxon>
        <taxon>Bacillati</taxon>
        <taxon>Bacillota</taxon>
        <taxon>Clostridia</taxon>
        <taxon>Eubacteriales</taxon>
        <taxon>Oscillospiraceae</taxon>
        <taxon>Ethanoligenens</taxon>
    </lineage>
</organism>
<gene>
    <name evidence="8" type="ordered locus">Ethha_2205</name>
</gene>